<dbReference type="Gene3D" id="2.170.15.10">
    <property type="entry name" value="Proaerolysin, chain A, domain 3"/>
    <property type="match status" value="1"/>
</dbReference>
<dbReference type="Proteomes" id="UP000287502">
    <property type="component" value="Chromosome"/>
</dbReference>
<dbReference type="OrthoDB" id="1043330at2"/>
<dbReference type="AlphaFoldDB" id="A0A3R5XWQ8"/>
<protein>
    <submittedName>
        <fullName evidence="1">DUF2589 domain-containing protein</fullName>
    </submittedName>
</protein>
<dbReference type="RefSeq" id="WP_128465791.1">
    <property type="nucleotide sequence ID" value="NZ_CP035108.1"/>
</dbReference>
<proteinExistence type="predicted"/>
<reference evidence="1 2" key="1">
    <citation type="submission" date="2019-01" db="EMBL/GenBank/DDBJ databases">
        <title>Geovibrio thiophilus DSM 11263, complete genome.</title>
        <authorList>
            <person name="Spring S."/>
            <person name="Bunk B."/>
            <person name="Sproer C."/>
        </authorList>
    </citation>
    <scope>NUCLEOTIDE SEQUENCE [LARGE SCALE GENOMIC DNA]</scope>
    <source>
        <strain evidence="1 2">DSM 11263</strain>
    </source>
</reference>
<gene>
    <name evidence="1" type="ORF">EP073_03520</name>
</gene>
<dbReference type="EMBL" id="CP035108">
    <property type="protein sequence ID" value="QAR32504.1"/>
    <property type="molecule type" value="Genomic_DNA"/>
</dbReference>
<dbReference type="Pfam" id="PF11655">
    <property type="entry name" value="DUF2589"/>
    <property type="match status" value="1"/>
</dbReference>
<organism evidence="1 2">
    <name type="scientific">Geovibrio thiophilus</name>
    <dbReference type="NCBI Taxonomy" id="139438"/>
    <lineage>
        <taxon>Bacteria</taxon>
        <taxon>Pseudomonadati</taxon>
        <taxon>Deferribacterota</taxon>
        <taxon>Deferribacteres</taxon>
        <taxon>Deferribacterales</taxon>
        <taxon>Geovibrionaceae</taxon>
        <taxon>Geovibrio</taxon>
    </lineage>
</organism>
<accession>A0A3R5XWQ8</accession>
<evidence type="ECO:0000313" key="1">
    <source>
        <dbReference type="EMBL" id="QAR32504.1"/>
    </source>
</evidence>
<sequence>MPNVGSEFRGLPIEELIAAPLKAACDAQKHLAVSAFAFMKEIGFDGDKPRLLEFNLQRPLGDQGGVSNVKVQAPFIGLVPIPSLLVDDVQIDFQMEVTDTATAKETDSKSVDADVNANFKFGLFGSGGIKIHGNVTSTRENTRSTNQTAKYQVRVSARQQQPTEGLSRLMDIMASCVTPIPVSGSGG</sequence>
<evidence type="ECO:0000313" key="2">
    <source>
        <dbReference type="Proteomes" id="UP000287502"/>
    </source>
</evidence>
<keyword evidence="2" id="KW-1185">Reference proteome</keyword>
<name>A0A3R5XWQ8_9BACT</name>
<dbReference type="KEGG" id="gtl:EP073_03520"/>
<dbReference type="InterPro" id="IPR024510">
    <property type="entry name" value="DUF2589"/>
</dbReference>